<feature type="compositionally biased region" description="Acidic residues" evidence="1">
    <location>
        <begin position="214"/>
        <end position="224"/>
    </location>
</feature>
<dbReference type="Proteomes" id="UP000315995">
    <property type="component" value="Chromosome"/>
</dbReference>
<feature type="compositionally biased region" description="Polar residues" evidence="1">
    <location>
        <begin position="72"/>
        <end position="83"/>
    </location>
</feature>
<feature type="region of interest" description="Disordered" evidence="1">
    <location>
        <begin position="551"/>
        <end position="577"/>
    </location>
</feature>
<name>A0A4Y6PN48_PERCE</name>
<feature type="compositionally biased region" description="Basic and acidic residues" evidence="1">
    <location>
        <begin position="165"/>
        <end position="207"/>
    </location>
</feature>
<feature type="region of interest" description="Disordered" evidence="1">
    <location>
        <begin position="652"/>
        <end position="681"/>
    </location>
</feature>
<feature type="compositionally biased region" description="Basic and acidic residues" evidence="1">
    <location>
        <begin position="225"/>
        <end position="234"/>
    </location>
</feature>
<dbReference type="AlphaFoldDB" id="A0A4Y6PN48"/>
<evidence type="ECO:0000256" key="1">
    <source>
        <dbReference type="SAM" id="MobiDB-lite"/>
    </source>
</evidence>
<dbReference type="InterPro" id="IPR011990">
    <property type="entry name" value="TPR-like_helical_dom_sf"/>
</dbReference>
<feature type="compositionally biased region" description="Basic residues" evidence="1">
    <location>
        <begin position="245"/>
        <end position="259"/>
    </location>
</feature>
<dbReference type="RefSeq" id="WP_141196219.1">
    <property type="nucleotide sequence ID" value="NZ_CP041186.1"/>
</dbReference>
<feature type="region of interest" description="Disordered" evidence="1">
    <location>
        <begin position="467"/>
        <end position="520"/>
    </location>
</feature>
<gene>
    <name evidence="2" type="ORF">FIV42_02890</name>
</gene>
<proteinExistence type="predicted"/>
<reference evidence="2 3" key="1">
    <citation type="submission" date="2019-06" db="EMBL/GenBank/DDBJ databases">
        <title>Persicimonas caeni gen. nov., sp. nov., a predatory bacterium isolated from solar saltern.</title>
        <authorList>
            <person name="Wang S."/>
        </authorList>
    </citation>
    <scope>NUCLEOTIDE SEQUENCE [LARGE SCALE GENOMIC DNA]</scope>
    <source>
        <strain evidence="2 3">YN101</strain>
    </source>
</reference>
<feature type="compositionally biased region" description="Basic and acidic residues" evidence="1">
    <location>
        <begin position="49"/>
        <end position="60"/>
    </location>
</feature>
<dbReference type="OrthoDB" id="5519012at2"/>
<feature type="compositionally biased region" description="Low complexity" evidence="1">
    <location>
        <begin position="484"/>
        <end position="506"/>
    </location>
</feature>
<evidence type="ECO:0000313" key="3">
    <source>
        <dbReference type="Proteomes" id="UP000315995"/>
    </source>
</evidence>
<evidence type="ECO:0000313" key="2">
    <source>
        <dbReference type="EMBL" id="QDG49722.1"/>
    </source>
</evidence>
<dbReference type="SUPFAM" id="SSF48452">
    <property type="entry name" value="TPR-like"/>
    <property type="match status" value="1"/>
</dbReference>
<accession>A0A5B8Y3E0</accession>
<keyword evidence="3" id="KW-1185">Reference proteome</keyword>
<accession>A0A4Y6PN48</accession>
<protein>
    <submittedName>
        <fullName evidence="2">Uncharacterized protein</fullName>
    </submittedName>
</protein>
<feature type="compositionally biased region" description="Basic and acidic residues" evidence="1">
    <location>
        <begin position="265"/>
        <end position="275"/>
    </location>
</feature>
<feature type="compositionally biased region" description="Basic and acidic residues" evidence="1">
    <location>
        <begin position="669"/>
        <end position="681"/>
    </location>
</feature>
<dbReference type="EMBL" id="CP041186">
    <property type="protein sequence ID" value="QDG49722.1"/>
    <property type="molecule type" value="Genomic_DNA"/>
</dbReference>
<organism evidence="2 3">
    <name type="scientific">Persicimonas caeni</name>
    <dbReference type="NCBI Taxonomy" id="2292766"/>
    <lineage>
        <taxon>Bacteria</taxon>
        <taxon>Deltaproteobacteria</taxon>
        <taxon>Bradymonadales</taxon>
        <taxon>Bradymonadaceae</taxon>
        <taxon>Persicimonas</taxon>
    </lineage>
</organism>
<feature type="region of interest" description="Disordered" evidence="1">
    <location>
        <begin position="49"/>
        <end position="360"/>
    </location>
</feature>
<sequence>MGETPEVVKIACPGCETQFRLKPKKGRLPEGPVPCPKCAESIPVVEENIRRSDVQKRESDAPQAHVFDTPGASGSQRQRTGTMAGSPVKTPHRLDAVDPDDEFDDLVVSPGLSDSNPKSTFLGMGSALPAINGSSGRRDKTAVVDDELLEKIRSESSVVEDDDDKEKKERRAPSSSDKEHDPLRDTAEREDVFKRKTSENKAIKPEDLIQAEELKEEGEEDDADADKKSKKENKQAPGQMVLGKIKIKKKLKRRSKKPIGARAAKPGETKDDSKKPSLSALLKKARDRKGKLNIPAPKSDDSTGSGTPAEASDDLERALDDLASETARAIRAEAGADSTKTAEPDEKDQTPPPFDTGDSTMIELLRRRVAEDQQPGAASERRGSGYIRLPTAEIQDVLGQGTYRLRVEDIVYEPIDKKGLTQLVKRGVLLGAEEIADFDGDWMPIADHPVFKELRRKMAREAHDLLKQYGGGDSGSTEADDAELPAPQADLPAPQADLPAPQASLPKPTEPNADGSSAELDFSGIPTLEAELEEEAEQAARELFADDEEDAEDMAAPPPMPGPQPQDDAPNLQDEADDGSVQLDYDALGVDEEDVEFEESVPAAETGSHRAAGGGSMRTWLPLLTAAVVLGGIAAFAFSPMGRPYVDNLLGEEASTDDTPKPASTKAVSVEKEEKKESAKVDEAIDEATSSLHAALAVDPNDATLQEQVAGQLADEGEHVRAAKILGVLWQERQDDADFAARYANALLAAGDHARARAIAIDGVQLGENKNAFAKLFAKAIQENPELRAYEVVDVALGEHADGANAESEGKRVVLELTKGDAHSFTFKPSQAGWEEGWRSSIASWRLCQIMACNFEVPHSQPARLDKASFDKLGIEGPASSRLSRLNWVTEDGKQYVYGVLQAAVAEPARFPIEDTDVWRGWLLPGSSAAMDAPATEAISGVENRFQAPLEAQLGDTPLAELAGDLSTVLVFDFLTNNWDRFRGNPDQWGTNLHLVDGSLVSKDNGTAFQPRASTRVKGRFRWTSRFSQDTITSLRLMDPKLVSDKLFPKASAAEKAKLEVFWSQRDEVLERADSLTDVHGAKEVLAFE</sequence>
<feature type="compositionally biased region" description="Basic and acidic residues" evidence="1">
    <location>
        <begin position="340"/>
        <end position="349"/>
    </location>
</feature>
<feature type="compositionally biased region" description="Basic and acidic residues" evidence="1">
    <location>
        <begin position="136"/>
        <end position="154"/>
    </location>
</feature>